<proteinExistence type="predicted"/>
<sequence length="108" mass="11690">MSNTNLPTQTSSVLQNDTVSLYSTSKVQEKIQLSELKCIVQGNDTDVDDADTDKSSMGGLRYTMTAECTFHVIVLPGKISAAMAAEKADISETIINVDSQMTIQKNDV</sequence>
<gene>
    <name evidence="1" type="ORF">Tco_0774452</name>
</gene>
<accession>A0ABQ4ZR30</accession>
<protein>
    <submittedName>
        <fullName evidence="1">Uncharacterized protein</fullName>
    </submittedName>
</protein>
<evidence type="ECO:0000313" key="1">
    <source>
        <dbReference type="EMBL" id="GJS91816.1"/>
    </source>
</evidence>
<dbReference type="EMBL" id="BQNB010011535">
    <property type="protein sequence ID" value="GJS91816.1"/>
    <property type="molecule type" value="Genomic_DNA"/>
</dbReference>
<keyword evidence="2" id="KW-1185">Reference proteome</keyword>
<name>A0ABQ4ZR30_9ASTR</name>
<reference evidence="1" key="1">
    <citation type="journal article" date="2022" name="Int. J. Mol. Sci.">
        <title>Draft Genome of Tanacetum Coccineum: Genomic Comparison of Closely Related Tanacetum-Family Plants.</title>
        <authorList>
            <person name="Yamashiro T."/>
            <person name="Shiraishi A."/>
            <person name="Nakayama K."/>
            <person name="Satake H."/>
        </authorList>
    </citation>
    <scope>NUCLEOTIDE SEQUENCE</scope>
</reference>
<organism evidence="1 2">
    <name type="scientific">Tanacetum coccineum</name>
    <dbReference type="NCBI Taxonomy" id="301880"/>
    <lineage>
        <taxon>Eukaryota</taxon>
        <taxon>Viridiplantae</taxon>
        <taxon>Streptophyta</taxon>
        <taxon>Embryophyta</taxon>
        <taxon>Tracheophyta</taxon>
        <taxon>Spermatophyta</taxon>
        <taxon>Magnoliopsida</taxon>
        <taxon>eudicotyledons</taxon>
        <taxon>Gunneridae</taxon>
        <taxon>Pentapetalae</taxon>
        <taxon>asterids</taxon>
        <taxon>campanulids</taxon>
        <taxon>Asterales</taxon>
        <taxon>Asteraceae</taxon>
        <taxon>Asteroideae</taxon>
        <taxon>Anthemideae</taxon>
        <taxon>Anthemidinae</taxon>
        <taxon>Tanacetum</taxon>
    </lineage>
</organism>
<dbReference type="Proteomes" id="UP001151760">
    <property type="component" value="Unassembled WGS sequence"/>
</dbReference>
<evidence type="ECO:0000313" key="2">
    <source>
        <dbReference type="Proteomes" id="UP001151760"/>
    </source>
</evidence>
<reference evidence="1" key="2">
    <citation type="submission" date="2022-01" db="EMBL/GenBank/DDBJ databases">
        <authorList>
            <person name="Yamashiro T."/>
            <person name="Shiraishi A."/>
            <person name="Satake H."/>
            <person name="Nakayama K."/>
        </authorList>
    </citation>
    <scope>NUCLEOTIDE SEQUENCE</scope>
</reference>
<comment type="caution">
    <text evidence="1">The sequence shown here is derived from an EMBL/GenBank/DDBJ whole genome shotgun (WGS) entry which is preliminary data.</text>
</comment>